<dbReference type="EMBL" id="BARV01033524">
    <property type="protein sequence ID" value="GAI51183.1"/>
    <property type="molecule type" value="Genomic_DNA"/>
</dbReference>
<gene>
    <name evidence="1" type="ORF">S06H3_52683</name>
</gene>
<dbReference type="AlphaFoldDB" id="X1P5R3"/>
<protein>
    <submittedName>
        <fullName evidence="1">Uncharacterized protein</fullName>
    </submittedName>
</protein>
<feature type="non-terminal residue" evidence="1">
    <location>
        <position position="30"/>
    </location>
</feature>
<accession>X1P5R3</accession>
<reference evidence="1" key="1">
    <citation type="journal article" date="2014" name="Front. Microbiol.">
        <title>High frequency of phylogenetically diverse reductive dehalogenase-homologous genes in deep subseafloor sedimentary metagenomes.</title>
        <authorList>
            <person name="Kawai M."/>
            <person name="Futagami T."/>
            <person name="Toyoda A."/>
            <person name="Takaki Y."/>
            <person name="Nishi S."/>
            <person name="Hori S."/>
            <person name="Arai W."/>
            <person name="Tsubouchi T."/>
            <person name="Morono Y."/>
            <person name="Uchiyama I."/>
            <person name="Ito T."/>
            <person name="Fujiyama A."/>
            <person name="Inagaki F."/>
            <person name="Takami H."/>
        </authorList>
    </citation>
    <scope>NUCLEOTIDE SEQUENCE</scope>
    <source>
        <strain evidence="1">Expedition CK06-06</strain>
    </source>
</reference>
<comment type="caution">
    <text evidence="1">The sequence shown here is derived from an EMBL/GenBank/DDBJ whole genome shotgun (WGS) entry which is preliminary data.</text>
</comment>
<evidence type="ECO:0000313" key="1">
    <source>
        <dbReference type="EMBL" id="GAI51183.1"/>
    </source>
</evidence>
<organism evidence="1">
    <name type="scientific">marine sediment metagenome</name>
    <dbReference type="NCBI Taxonomy" id="412755"/>
    <lineage>
        <taxon>unclassified sequences</taxon>
        <taxon>metagenomes</taxon>
        <taxon>ecological metagenomes</taxon>
    </lineage>
</organism>
<sequence length="30" mass="3356">MKGKIYLKFLIIISLALSLIGATYSINEEI</sequence>
<proteinExistence type="predicted"/>
<name>X1P5R3_9ZZZZ</name>